<evidence type="ECO:0000313" key="3">
    <source>
        <dbReference type="Proteomes" id="UP000593561"/>
    </source>
</evidence>
<organism evidence="2 3">
    <name type="scientific">Gossypium davidsonii</name>
    <name type="common">Davidson's cotton</name>
    <name type="synonym">Gossypium klotzschianum subsp. davidsonii</name>
    <dbReference type="NCBI Taxonomy" id="34287"/>
    <lineage>
        <taxon>Eukaryota</taxon>
        <taxon>Viridiplantae</taxon>
        <taxon>Streptophyta</taxon>
        <taxon>Embryophyta</taxon>
        <taxon>Tracheophyta</taxon>
        <taxon>Spermatophyta</taxon>
        <taxon>Magnoliopsida</taxon>
        <taxon>eudicotyledons</taxon>
        <taxon>Gunneridae</taxon>
        <taxon>Pentapetalae</taxon>
        <taxon>rosids</taxon>
        <taxon>malvids</taxon>
        <taxon>Malvales</taxon>
        <taxon>Malvaceae</taxon>
        <taxon>Malvoideae</taxon>
        <taxon>Gossypium</taxon>
    </lineage>
</organism>
<dbReference type="Proteomes" id="UP000593561">
    <property type="component" value="Unassembled WGS sequence"/>
</dbReference>
<feature type="domain" description="AP180 N-terminal homology (ANTH)" evidence="1">
    <location>
        <begin position="96"/>
        <end position="207"/>
    </location>
</feature>
<evidence type="ECO:0000313" key="2">
    <source>
        <dbReference type="EMBL" id="MBA0630610.1"/>
    </source>
</evidence>
<protein>
    <recommendedName>
        <fullName evidence="1">AP180 N-terminal homology (ANTH) domain-containing protein</fullName>
    </recommendedName>
</protein>
<proteinExistence type="predicted"/>
<comment type="caution">
    <text evidence="2">The sequence shown here is derived from an EMBL/GenBank/DDBJ whole genome shotgun (WGS) entry which is preliminary data.</text>
</comment>
<dbReference type="GO" id="GO:0072583">
    <property type="term" value="P:clathrin-dependent endocytosis"/>
    <property type="evidence" value="ECO:0007669"/>
    <property type="project" value="InterPro"/>
</dbReference>
<dbReference type="PANTHER" id="PTHR22951:SF97">
    <property type="entry name" value="ENTH DOMAIN-CONTAINING PROTEIN"/>
    <property type="match status" value="1"/>
</dbReference>
<dbReference type="SUPFAM" id="SSF89009">
    <property type="entry name" value="GAT-like domain"/>
    <property type="match status" value="1"/>
</dbReference>
<sequence length="444" mass="49133">EPAIFFVFNIILLEYKNANPFLSSAILAAVSNRPDAAFCIHALLKRLAKTHTWTVPPYLITQPQLLRIHHSANSHNNFISIGDEDMKIFCYYLQRNRRLNTPDLLDQLPVLQELLHHLLNCKIAGESVKLYIAITDGILNLIDKYFGMQHHHAVRALEIYRKAGEQVSLLSEFFEICRGLHYGQGQKYLKIKPLPESFLIAMEEYVKETPEVLALPYTSDLHAIFQITKDEGAAPTETPAPVSDLLTDDVQEKSVTSLDKTQSEPRQAVGKLDIADLMCFDEPSEEGTELNENNPLALAIVKSESPPYAENVGSSAPAFTSWELGLCDAPVSDGAAVADNKMTGSSNRLTPHSLSTTNQQMAYNFGHVHASTATINHATAASYDHGCLPFNQPFSCGKLQPESHILSDMKMAVIAPQQTDLKQQPTLAMVGYNSTKPSGNPFDM</sequence>
<dbReference type="EMBL" id="JABFAC010000012">
    <property type="protein sequence ID" value="MBA0630610.1"/>
    <property type="molecule type" value="Genomic_DNA"/>
</dbReference>
<gene>
    <name evidence="2" type="ORF">Godav_002687</name>
</gene>
<dbReference type="PANTHER" id="PTHR22951">
    <property type="entry name" value="CLATHRIN ASSEMBLY PROTEIN"/>
    <property type="match status" value="1"/>
</dbReference>
<dbReference type="Gene3D" id="1.20.58.150">
    <property type="entry name" value="ANTH domain"/>
    <property type="match status" value="1"/>
</dbReference>
<dbReference type="GO" id="GO:0032050">
    <property type="term" value="F:clathrin heavy chain binding"/>
    <property type="evidence" value="ECO:0007669"/>
    <property type="project" value="TreeGrafter"/>
</dbReference>
<keyword evidence="3" id="KW-1185">Reference proteome</keyword>
<dbReference type="AlphaFoldDB" id="A0A7J8SXU9"/>
<dbReference type="GO" id="GO:0030136">
    <property type="term" value="C:clathrin-coated vesicle"/>
    <property type="evidence" value="ECO:0007669"/>
    <property type="project" value="InterPro"/>
</dbReference>
<dbReference type="InterPro" id="IPR045192">
    <property type="entry name" value="AP180-like"/>
</dbReference>
<dbReference type="GO" id="GO:0005546">
    <property type="term" value="F:phosphatidylinositol-4,5-bisphosphate binding"/>
    <property type="evidence" value="ECO:0007669"/>
    <property type="project" value="TreeGrafter"/>
</dbReference>
<name>A0A7J8SXU9_GOSDV</name>
<dbReference type="GO" id="GO:0048268">
    <property type="term" value="P:clathrin coat assembly"/>
    <property type="evidence" value="ECO:0007669"/>
    <property type="project" value="InterPro"/>
</dbReference>
<dbReference type="InterPro" id="IPR014712">
    <property type="entry name" value="ANTH_dom_sf"/>
</dbReference>
<dbReference type="Pfam" id="PF07651">
    <property type="entry name" value="ANTH"/>
    <property type="match status" value="1"/>
</dbReference>
<dbReference type="GO" id="GO:0005905">
    <property type="term" value="C:clathrin-coated pit"/>
    <property type="evidence" value="ECO:0007669"/>
    <property type="project" value="TreeGrafter"/>
</dbReference>
<dbReference type="GO" id="GO:0006900">
    <property type="term" value="P:vesicle budding from membrane"/>
    <property type="evidence" value="ECO:0007669"/>
    <property type="project" value="TreeGrafter"/>
</dbReference>
<evidence type="ECO:0000259" key="1">
    <source>
        <dbReference type="Pfam" id="PF07651"/>
    </source>
</evidence>
<reference evidence="2 3" key="1">
    <citation type="journal article" date="2019" name="Genome Biol. Evol.">
        <title>Insights into the evolution of the New World diploid cottons (Gossypium, subgenus Houzingenia) based on genome sequencing.</title>
        <authorList>
            <person name="Grover C.E."/>
            <person name="Arick M.A. 2nd"/>
            <person name="Thrash A."/>
            <person name="Conover J.L."/>
            <person name="Sanders W.S."/>
            <person name="Peterson D.G."/>
            <person name="Frelichowski J.E."/>
            <person name="Scheffler J.A."/>
            <person name="Scheffler B.E."/>
            <person name="Wendel J.F."/>
        </authorList>
    </citation>
    <scope>NUCLEOTIDE SEQUENCE [LARGE SCALE GENOMIC DNA]</scope>
    <source>
        <strain evidence="2">27</strain>
        <tissue evidence="2">Leaf</tissue>
    </source>
</reference>
<accession>A0A7J8SXU9</accession>
<dbReference type="GO" id="GO:0005545">
    <property type="term" value="F:1-phosphatidylinositol binding"/>
    <property type="evidence" value="ECO:0007669"/>
    <property type="project" value="InterPro"/>
</dbReference>
<dbReference type="GO" id="GO:0000149">
    <property type="term" value="F:SNARE binding"/>
    <property type="evidence" value="ECO:0007669"/>
    <property type="project" value="TreeGrafter"/>
</dbReference>
<dbReference type="InterPro" id="IPR011417">
    <property type="entry name" value="ANTH_dom"/>
</dbReference>
<feature type="non-terminal residue" evidence="2">
    <location>
        <position position="444"/>
    </location>
</feature>